<feature type="transmembrane region" description="Helical" evidence="10">
    <location>
        <begin position="154"/>
        <end position="176"/>
    </location>
</feature>
<evidence type="ECO:0000256" key="5">
    <source>
        <dbReference type="ARBA" id="ARBA00023049"/>
    </source>
</evidence>
<reference evidence="13 14" key="1">
    <citation type="submission" date="2020-08" db="EMBL/GenBank/DDBJ databases">
        <title>Functional genomics of gut bacteria from endangered species of beetles.</title>
        <authorList>
            <person name="Carlos-Shanley C."/>
        </authorList>
    </citation>
    <scope>NUCLEOTIDE SEQUENCE [LARGE SCALE GENOMIC DNA]</scope>
    <source>
        <strain evidence="13 14">S00192</strain>
    </source>
</reference>
<dbReference type="GO" id="GO:0071586">
    <property type="term" value="P:CAAX-box protein processing"/>
    <property type="evidence" value="ECO:0007669"/>
    <property type="project" value="InterPro"/>
</dbReference>
<dbReference type="EC" id="3.4.24.84" evidence="13"/>
<dbReference type="GO" id="GO:0004222">
    <property type="term" value="F:metalloendopeptidase activity"/>
    <property type="evidence" value="ECO:0007669"/>
    <property type="project" value="InterPro"/>
</dbReference>
<feature type="active site" description="Proton donor" evidence="6">
    <location>
        <position position="333"/>
    </location>
</feature>
<keyword evidence="10" id="KW-1133">Transmembrane helix</keyword>
<evidence type="ECO:0000256" key="2">
    <source>
        <dbReference type="ARBA" id="ARBA00022723"/>
    </source>
</evidence>
<feature type="transmembrane region" description="Helical" evidence="10">
    <location>
        <begin position="121"/>
        <end position="142"/>
    </location>
</feature>
<protein>
    <submittedName>
        <fullName evidence="13">STE24 endopeptidase</fullName>
        <ecNumber evidence="13">3.4.24.84</ecNumber>
    </submittedName>
</protein>
<dbReference type="EMBL" id="JACHLJ010000001">
    <property type="protein sequence ID" value="MBB5770253.1"/>
    <property type="molecule type" value="Genomic_DNA"/>
</dbReference>
<proteinExistence type="inferred from homology"/>
<keyword evidence="10" id="KW-0472">Membrane</keyword>
<feature type="binding site" evidence="7">
    <location>
        <position position="252"/>
    </location>
    <ligand>
        <name>Zn(2+)</name>
        <dbReference type="ChEBI" id="CHEBI:29105"/>
        <note>catalytic</note>
    </ligand>
</feature>
<dbReference type="PANTHER" id="PTHR10120">
    <property type="entry name" value="CAAX PRENYL PROTEASE 1"/>
    <property type="match status" value="1"/>
</dbReference>
<keyword evidence="5 8" id="KW-0482">Metalloprotease</keyword>
<evidence type="ECO:0000259" key="11">
    <source>
        <dbReference type="Pfam" id="PF01435"/>
    </source>
</evidence>
<evidence type="ECO:0000256" key="3">
    <source>
        <dbReference type="ARBA" id="ARBA00022801"/>
    </source>
</evidence>
<feature type="transmembrane region" description="Helical" evidence="10">
    <location>
        <begin position="262"/>
        <end position="280"/>
    </location>
</feature>
<feature type="domain" description="CAAX prenyl protease 1 N-terminal" evidence="12">
    <location>
        <begin position="17"/>
        <end position="177"/>
    </location>
</feature>
<evidence type="ECO:0000256" key="6">
    <source>
        <dbReference type="PIRSR" id="PIRSR627057-1"/>
    </source>
</evidence>
<evidence type="ECO:0000259" key="12">
    <source>
        <dbReference type="Pfam" id="PF16491"/>
    </source>
</evidence>
<evidence type="ECO:0000313" key="13">
    <source>
        <dbReference type="EMBL" id="MBB5770253.1"/>
    </source>
</evidence>
<dbReference type="RefSeq" id="WP_184277697.1">
    <property type="nucleotide sequence ID" value="NZ_JACHLJ010000001.1"/>
</dbReference>
<comment type="caution">
    <text evidence="13">The sequence shown here is derived from an EMBL/GenBank/DDBJ whole genome shotgun (WGS) entry which is preliminary data.</text>
</comment>
<keyword evidence="3 8" id="KW-0378">Hydrolase</keyword>
<dbReference type="Pfam" id="PF01435">
    <property type="entry name" value="Peptidase_M48"/>
    <property type="match status" value="1"/>
</dbReference>
<comment type="cofactor">
    <cofactor evidence="7 8">
        <name>Zn(2+)</name>
        <dbReference type="ChEBI" id="CHEBI:29105"/>
    </cofactor>
    <text evidence="7 8">Binds 1 zinc ion per subunit.</text>
</comment>
<dbReference type="GO" id="GO:0046872">
    <property type="term" value="F:metal ion binding"/>
    <property type="evidence" value="ECO:0007669"/>
    <property type="project" value="UniProtKB-KW"/>
</dbReference>
<evidence type="ECO:0000313" key="14">
    <source>
        <dbReference type="Proteomes" id="UP000556201"/>
    </source>
</evidence>
<feature type="active site" evidence="6">
    <location>
        <position position="253"/>
    </location>
</feature>
<keyword evidence="2 7" id="KW-0479">Metal-binding</keyword>
<evidence type="ECO:0000256" key="4">
    <source>
        <dbReference type="ARBA" id="ARBA00022833"/>
    </source>
</evidence>
<evidence type="ECO:0000256" key="8">
    <source>
        <dbReference type="RuleBase" id="RU003983"/>
    </source>
</evidence>
<gene>
    <name evidence="13" type="ORF">HNP47_000222</name>
</gene>
<organism evidence="13 14">
    <name type="scientific">Brevundimonas vesicularis</name>
    <name type="common">Pseudomonas vesicularis</name>
    <dbReference type="NCBI Taxonomy" id="41276"/>
    <lineage>
        <taxon>Bacteria</taxon>
        <taxon>Pseudomonadati</taxon>
        <taxon>Pseudomonadota</taxon>
        <taxon>Alphaproteobacteria</taxon>
        <taxon>Caulobacterales</taxon>
        <taxon>Caulobacteraceae</taxon>
        <taxon>Brevundimonas</taxon>
    </lineage>
</organism>
<dbReference type="Pfam" id="PF16491">
    <property type="entry name" value="Peptidase_M48_N"/>
    <property type="match status" value="1"/>
</dbReference>
<feature type="transmembrane region" description="Helical" evidence="10">
    <location>
        <begin position="42"/>
        <end position="62"/>
    </location>
</feature>
<dbReference type="CDD" id="cd07343">
    <property type="entry name" value="M48A_Zmpste24p_like"/>
    <property type="match status" value="1"/>
</dbReference>
<feature type="domain" description="Peptidase M48" evidence="11">
    <location>
        <begin position="184"/>
        <end position="385"/>
    </location>
</feature>
<accession>A0A7W9FRM8</accession>
<dbReference type="AlphaFoldDB" id="A0A7W9FRM8"/>
<feature type="region of interest" description="Disordered" evidence="9">
    <location>
        <begin position="395"/>
        <end position="422"/>
    </location>
</feature>
<name>A0A7W9FRM8_BREVE</name>
<dbReference type="Proteomes" id="UP000556201">
    <property type="component" value="Unassembled WGS sequence"/>
</dbReference>
<keyword evidence="1 8" id="KW-0645">Protease</keyword>
<feature type="transmembrane region" description="Helical" evidence="10">
    <location>
        <begin position="74"/>
        <end position="90"/>
    </location>
</feature>
<dbReference type="InterPro" id="IPR001915">
    <property type="entry name" value="Peptidase_M48"/>
</dbReference>
<feature type="transmembrane region" description="Helical" evidence="10">
    <location>
        <begin position="301"/>
        <end position="321"/>
    </location>
</feature>
<keyword evidence="10" id="KW-0812">Transmembrane</keyword>
<keyword evidence="4 7" id="KW-0862">Zinc</keyword>
<evidence type="ECO:0000256" key="10">
    <source>
        <dbReference type="SAM" id="Phobius"/>
    </source>
</evidence>
<evidence type="ECO:0000256" key="9">
    <source>
        <dbReference type="SAM" id="MobiDB-lite"/>
    </source>
</evidence>
<evidence type="ECO:0000256" key="1">
    <source>
        <dbReference type="ARBA" id="ARBA00022670"/>
    </source>
</evidence>
<feature type="binding site" evidence="7">
    <location>
        <position position="256"/>
    </location>
    <ligand>
        <name>Zn(2+)</name>
        <dbReference type="ChEBI" id="CHEBI:29105"/>
        <note>catalytic</note>
    </ligand>
</feature>
<dbReference type="Gene3D" id="3.30.2010.10">
    <property type="entry name" value="Metalloproteases ('zincins'), catalytic domain"/>
    <property type="match status" value="1"/>
</dbReference>
<evidence type="ECO:0000256" key="7">
    <source>
        <dbReference type="PIRSR" id="PIRSR627057-2"/>
    </source>
</evidence>
<feature type="binding site" evidence="7">
    <location>
        <position position="329"/>
    </location>
    <ligand>
        <name>Zn(2+)</name>
        <dbReference type="ChEBI" id="CHEBI:29105"/>
        <note>catalytic</note>
    </ligand>
</feature>
<dbReference type="InterPro" id="IPR032456">
    <property type="entry name" value="Peptidase_M48_N"/>
</dbReference>
<comment type="similarity">
    <text evidence="8">Belongs to the peptidase M48 family.</text>
</comment>
<dbReference type="InterPro" id="IPR027057">
    <property type="entry name" value="CAXX_Prtase_1"/>
</dbReference>
<sequence>MHPVPFDAARETARYLATVSQADVARAVAYTQGSHWLLVWDALISFVICLLIVRLGLLVRLAGHLQSTRQRPNLVAFLSAALFTIVRWALEAPWSAYADWGRERAYGFTRQPFYDWLGQGLIEAVISSVFGGIFFVLLYGLIRRTGRWWPAWGTALATAFSFAALVIAPIFVAPAFNHYTPAPAGPVRDAVETLAREDGGKAPSIRVYDGSRQSNRFTATVVGIGDSARIAMSDAMLQQGVGVEEVQAVVGHEIGHYRYGHLIWLATFLSGLFAVGFVLIDRLFPVTARLLGFSGNIADPAGLPVLTALIVALTLLATPLINTVQRTIELQADNYSLAHARLPDALVSALLKTADYRSPSPSGLEEALFYDHPSIARRVRNAMDWKAAHFSLRPERAARDADPNSSPAAATPDRRGVRRSRR</sequence>